<name>A0A7W9Q2G2_9ACTN</name>
<keyword evidence="2" id="KW-1185">Reference proteome</keyword>
<dbReference type="RefSeq" id="WP_184974604.1">
    <property type="nucleotide sequence ID" value="NZ_BAAAWF010000040.1"/>
</dbReference>
<sequence>MHYRDTCDRCLTDDSPAIAPVKVTPNGPGSILATYRCPTCGFIWTCGWSAEEDADEARHPAA</sequence>
<dbReference type="AlphaFoldDB" id="A0A7W9Q2G2"/>
<evidence type="ECO:0000313" key="1">
    <source>
        <dbReference type="EMBL" id="MBB5932359.1"/>
    </source>
</evidence>
<comment type="caution">
    <text evidence="1">The sequence shown here is derived from an EMBL/GenBank/DDBJ whole genome shotgun (WGS) entry which is preliminary data.</text>
</comment>
<evidence type="ECO:0000313" key="2">
    <source>
        <dbReference type="Proteomes" id="UP000585836"/>
    </source>
</evidence>
<reference evidence="1 2" key="1">
    <citation type="submission" date="2020-08" db="EMBL/GenBank/DDBJ databases">
        <title>Genomic Encyclopedia of Type Strains, Phase III (KMG-III): the genomes of soil and plant-associated and newly described type strains.</title>
        <authorList>
            <person name="Whitman W."/>
        </authorList>
    </citation>
    <scope>NUCLEOTIDE SEQUENCE [LARGE SCALE GENOMIC DNA]</scope>
    <source>
        <strain evidence="1 2">CECT 3313</strain>
    </source>
</reference>
<organism evidence="1 2">
    <name type="scientific">Streptomyces echinatus</name>
    <dbReference type="NCBI Taxonomy" id="67293"/>
    <lineage>
        <taxon>Bacteria</taxon>
        <taxon>Bacillati</taxon>
        <taxon>Actinomycetota</taxon>
        <taxon>Actinomycetes</taxon>
        <taxon>Kitasatosporales</taxon>
        <taxon>Streptomycetaceae</taxon>
        <taxon>Streptomyces</taxon>
    </lineage>
</organism>
<dbReference type="Proteomes" id="UP000585836">
    <property type="component" value="Unassembled WGS sequence"/>
</dbReference>
<gene>
    <name evidence="1" type="ORF">FHS34_007869</name>
</gene>
<protein>
    <submittedName>
        <fullName evidence="1">Uncharacterized protein</fullName>
    </submittedName>
</protein>
<proteinExistence type="predicted"/>
<accession>A0A7W9Q2G2</accession>
<dbReference type="EMBL" id="JACHJK010000024">
    <property type="protein sequence ID" value="MBB5932359.1"/>
    <property type="molecule type" value="Genomic_DNA"/>
</dbReference>